<reference evidence="2" key="1">
    <citation type="journal article" date="2020" name="New Phytol.">
        <title>Comparative genomics reveals dynamic genome evolution in host specialist ectomycorrhizal fungi.</title>
        <authorList>
            <person name="Lofgren L.A."/>
            <person name="Nguyen N.H."/>
            <person name="Vilgalys R."/>
            <person name="Ruytinx J."/>
            <person name="Liao H.L."/>
            <person name="Branco S."/>
            <person name="Kuo A."/>
            <person name="LaButti K."/>
            <person name="Lipzen A."/>
            <person name="Andreopoulos W."/>
            <person name="Pangilinan J."/>
            <person name="Riley R."/>
            <person name="Hundley H."/>
            <person name="Na H."/>
            <person name="Barry K."/>
            <person name="Grigoriev I.V."/>
            <person name="Stajich J.E."/>
            <person name="Kennedy P.G."/>
        </authorList>
    </citation>
    <scope>NUCLEOTIDE SEQUENCE</scope>
    <source>
        <strain evidence="2">S12</strain>
    </source>
</reference>
<dbReference type="EMBL" id="JABBWE010000010">
    <property type="protein sequence ID" value="KAG1799703.1"/>
    <property type="molecule type" value="Genomic_DNA"/>
</dbReference>
<dbReference type="AlphaFoldDB" id="A0A9P7DP76"/>
<organism evidence="2 3">
    <name type="scientific">Suillus plorans</name>
    <dbReference type="NCBI Taxonomy" id="116603"/>
    <lineage>
        <taxon>Eukaryota</taxon>
        <taxon>Fungi</taxon>
        <taxon>Dikarya</taxon>
        <taxon>Basidiomycota</taxon>
        <taxon>Agaricomycotina</taxon>
        <taxon>Agaricomycetes</taxon>
        <taxon>Agaricomycetidae</taxon>
        <taxon>Boletales</taxon>
        <taxon>Suillineae</taxon>
        <taxon>Suillaceae</taxon>
        <taxon>Suillus</taxon>
    </lineage>
</organism>
<dbReference type="GeneID" id="64604805"/>
<keyword evidence="3" id="KW-1185">Reference proteome</keyword>
<dbReference type="OrthoDB" id="3182478at2759"/>
<feature type="region of interest" description="Disordered" evidence="1">
    <location>
        <begin position="72"/>
        <end position="98"/>
    </location>
</feature>
<proteinExistence type="predicted"/>
<sequence length="98" mass="10777">MIRRTPTMIPMSDADVQEIRDLVADQKSRFEAKQKTLLAMKKVAEHPIQPNDPETLPWFQLLVAERNRRLGIPAPSTGIRGSAGIPGPSTGSSDTNAR</sequence>
<comment type="caution">
    <text evidence="2">The sequence shown here is derived from an EMBL/GenBank/DDBJ whole genome shotgun (WGS) entry which is preliminary data.</text>
</comment>
<protein>
    <submittedName>
        <fullName evidence="2">Uncharacterized protein</fullName>
    </submittedName>
</protein>
<feature type="compositionally biased region" description="Polar residues" evidence="1">
    <location>
        <begin position="89"/>
        <end position="98"/>
    </location>
</feature>
<dbReference type="RefSeq" id="XP_041163926.1">
    <property type="nucleotide sequence ID" value="XM_041311041.1"/>
</dbReference>
<dbReference type="Proteomes" id="UP000719766">
    <property type="component" value="Unassembled WGS sequence"/>
</dbReference>
<name>A0A9P7DP76_9AGAM</name>
<evidence type="ECO:0000313" key="3">
    <source>
        <dbReference type="Proteomes" id="UP000719766"/>
    </source>
</evidence>
<evidence type="ECO:0000313" key="2">
    <source>
        <dbReference type="EMBL" id="KAG1799703.1"/>
    </source>
</evidence>
<evidence type="ECO:0000256" key="1">
    <source>
        <dbReference type="SAM" id="MobiDB-lite"/>
    </source>
</evidence>
<accession>A0A9P7DP76</accession>
<gene>
    <name evidence="2" type="ORF">HD556DRAFT_59452</name>
</gene>